<evidence type="ECO:0000313" key="4">
    <source>
        <dbReference type="Proteomes" id="UP000440498"/>
    </source>
</evidence>
<accession>A0A6A7N7K5</accession>
<dbReference type="AlphaFoldDB" id="A0A6A7N7K5"/>
<name>A0A6A7N7K5_9BURK</name>
<keyword evidence="4" id="KW-1185">Reference proteome</keyword>
<comment type="caution">
    <text evidence="3">The sequence shown here is derived from an EMBL/GenBank/DDBJ whole genome shotgun (WGS) entry which is preliminary data.</text>
</comment>
<keyword evidence="2" id="KW-0732">Signal</keyword>
<proteinExistence type="predicted"/>
<feature type="signal peptide" evidence="2">
    <location>
        <begin position="1"/>
        <end position="19"/>
    </location>
</feature>
<organism evidence="3 4">
    <name type="scientific">Rugamonas aquatica</name>
    <dbReference type="NCBI Taxonomy" id="2743357"/>
    <lineage>
        <taxon>Bacteria</taxon>
        <taxon>Pseudomonadati</taxon>
        <taxon>Pseudomonadota</taxon>
        <taxon>Betaproteobacteria</taxon>
        <taxon>Burkholderiales</taxon>
        <taxon>Oxalobacteraceae</taxon>
        <taxon>Telluria group</taxon>
        <taxon>Rugamonas</taxon>
    </lineage>
</organism>
<evidence type="ECO:0000256" key="2">
    <source>
        <dbReference type="SAM" id="SignalP"/>
    </source>
</evidence>
<sequence>MIRTTTLLPALLLTLFAHAAFAQSTPSQAPPKLEKIEEMADDPITVTAKPAQERQITEKRDNSGQVVEATVKSGPSTYKVKPNHPVGSALPGDAMGSANRGPQWTVMEFDIGKKKKKTTEEDGSSDTAAPPAVK</sequence>
<gene>
    <name evidence="3" type="ORF">GEV02_23120</name>
</gene>
<evidence type="ECO:0008006" key="5">
    <source>
        <dbReference type="Google" id="ProtNLM"/>
    </source>
</evidence>
<feature type="chain" id="PRO_5025405839" description="DUF2782 domain-containing protein" evidence="2">
    <location>
        <begin position="20"/>
        <end position="134"/>
    </location>
</feature>
<feature type="region of interest" description="Disordered" evidence="1">
    <location>
        <begin position="72"/>
        <end position="134"/>
    </location>
</feature>
<protein>
    <recommendedName>
        <fullName evidence="5">DUF2782 domain-containing protein</fullName>
    </recommendedName>
</protein>
<evidence type="ECO:0000256" key="1">
    <source>
        <dbReference type="SAM" id="MobiDB-lite"/>
    </source>
</evidence>
<dbReference type="Proteomes" id="UP000440498">
    <property type="component" value="Unassembled WGS sequence"/>
</dbReference>
<reference evidence="3 4" key="1">
    <citation type="submission" date="2019-10" db="EMBL/GenBank/DDBJ databases">
        <title>Two novel species isolated from a subtropical stream in China.</title>
        <authorList>
            <person name="Lu H."/>
        </authorList>
    </citation>
    <scope>NUCLEOTIDE SEQUENCE [LARGE SCALE GENOMIC DNA]</scope>
    <source>
        <strain evidence="3 4">FT29W</strain>
    </source>
</reference>
<evidence type="ECO:0000313" key="3">
    <source>
        <dbReference type="EMBL" id="MQA41036.1"/>
    </source>
</evidence>
<dbReference type="RefSeq" id="WP_152840320.1">
    <property type="nucleotide sequence ID" value="NZ_WHUG01000011.1"/>
</dbReference>
<dbReference type="EMBL" id="WHUG01000011">
    <property type="protein sequence ID" value="MQA41036.1"/>
    <property type="molecule type" value="Genomic_DNA"/>
</dbReference>